<organism evidence="7 8">
    <name type="scientific">Actinocorallia herbida</name>
    <dbReference type="NCBI Taxonomy" id="58109"/>
    <lineage>
        <taxon>Bacteria</taxon>
        <taxon>Bacillati</taxon>
        <taxon>Actinomycetota</taxon>
        <taxon>Actinomycetes</taxon>
        <taxon>Streptosporangiales</taxon>
        <taxon>Thermomonosporaceae</taxon>
        <taxon>Actinocorallia</taxon>
    </lineage>
</organism>
<evidence type="ECO:0000256" key="6">
    <source>
        <dbReference type="SAM" id="MobiDB-lite"/>
    </source>
</evidence>
<keyword evidence="8" id="KW-1185">Reference proteome</keyword>
<dbReference type="EMBL" id="RJKE01000001">
    <property type="protein sequence ID" value="ROO90260.1"/>
    <property type="molecule type" value="Genomic_DNA"/>
</dbReference>
<gene>
    <name evidence="7" type="ORF">EDD29_7982</name>
</gene>
<protein>
    <submittedName>
        <fullName evidence="7">Putative hemolysin</fullName>
    </submittedName>
</protein>
<comment type="pathway">
    <text evidence="1">Lipid metabolism.</text>
</comment>
<dbReference type="Pfam" id="PF13444">
    <property type="entry name" value="Acetyltransf_5"/>
    <property type="match status" value="1"/>
</dbReference>
<evidence type="ECO:0000313" key="8">
    <source>
        <dbReference type="Proteomes" id="UP000272400"/>
    </source>
</evidence>
<dbReference type="Gene3D" id="3.40.630.30">
    <property type="match status" value="1"/>
</dbReference>
<dbReference type="InterPro" id="IPR016181">
    <property type="entry name" value="Acyl_CoA_acyltransferase"/>
</dbReference>
<sequence>MTTPLRSHTPLGSYTVCVADTREQIRAAQRLRHRVFATEQGAVLDTRVPGHDVDAFDEHADHLLVVENTTNEVVGTYRLFPPGRGPSYAATEFDMSGLPDEVRASMVETGRVCVDPEHRTGAVITMLWSGIARYVLLSGHRYLGGCASVSLDDGGHTAGHVRTLATSRHAAPDGITVRPHTPWRPTAARPPAAPPVTPLLRAYLRMGAWICGEPHHDPDFGTADFFVLLDLDGMHERYRRFFLAEP</sequence>
<dbReference type="InterPro" id="IPR052351">
    <property type="entry name" value="Ornithine_N-alpha-AT"/>
</dbReference>
<dbReference type="AlphaFoldDB" id="A0A3N1D9S3"/>
<feature type="compositionally biased region" description="Low complexity" evidence="6">
    <location>
        <begin position="178"/>
        <end position="190"/>
    </location>
</feature>
<evidence type="ECO:0000313" key="7">
    <source>
        <dbReference type="EMBL" id="ROO90260.1"/>
    </source>
</evidence>
<keyword evidence="4" id="KW-0443">Lipid metabolism</keyword>
<reference evidence="7 8" key="1">
    <citation type="submission" date="2018-11" db="EMBL/GenBank/DDBJ databases">
        <title>Sequencing the genomes of 1000 actinobacteria strains.</title>
        <authorList>
            <person name="Klenk H.-P."/>
        </authorList>
    </citation>
    <scope>NUCLEOTIDE SEQUENCE [LARGE SCALE GENOMIC DNA]</scope>
    <source>
        <strain evidence="7 8">DSM 44254</strain>
    </source>
</reference>
<dbReference type="GO" id="GO:0016746">
    <property type="term" value="F:acyltransferase activity"/>
    <property type="evidence" value="ECO:0007669"/>
    <property type="project" value="UniProtKB-KW"/>
</dbReference>
<dbReference type="GO" id="GO:0006629">
    <property type="term" value="P:lipid metabolic process"/>
    <property type="evidence" value="ECO:0007669"/>
    <property type="project" value="UniProtKB-KW"/>
</dbReference>
<dbReference type="OrthoDB" id="9787072at2"/>
<evidence type="ECO:0000256" key="2">
    <source>
        <dbReference type="ARBA" id="ARBA00022516"/>
    </source>
</evidence>
<dbReference type="Proteomes" id="UP000272400">
    <property type="component" value="Unassembled WGS sequence"/>
</dbReference>
<dbReference type="RefSeq" id="WP_123669240.1">
    <property type="nucleotide sequence ID" value="NZ_RJKE01000001.1"/>
</dbReference>
<evidence type="ECO:0000256" key="5">
    <source>
        <dbReference type="ARBA" id="ARBA00023315"/>
    </source>
</evidence>
<evidence type="ECO:0000256" key="1">
    <source>
        <dbReference type="ARBA" id="ARBA00005189"/>
    </source>
</evidence>
<keyword evidence="2" id="KW-0444">Lipid biosynthesis</keyword>
<evidence type="ECO:0000256" key="4">
    <source>
        <dbReference type="ARBA" id="ARBA00023098"/>
    </source>
</evidence>
<dbReference type="PANTHER" id="PTHR37323:SF1">
    <property type="entry name" value="L-ORNITHINE N(ALPHA)-ACYLTRANSFERASE"/>
    <property type="match status" value="1"/>
</dbReference>
<proteinExistence type="predicted"/>
<keyword evidence="3" id="KW-0808">Transferase</keyword>
<comment type="caution">
    <text evidence="7">The sequence shown here is derived from an EMBL/GenBank/DDBJ whole genome shotgun (WGS) entry which is preliminary data.</text>
</comment>
<evidence type="ECO:0000256" key="3">
    <source>
        <dbReference type="ARBA" id="ARBA00022679"/>
    </source>
</evidence>
<dbReference type="SUPFAM" id="SSF55729">
    <property type="entry name" value="Acyl-CoA N-acyltransferases (Nat)"/>
    <property type="match status" value="1"/>
</dbReference>
<accession>A0A3N1D9S3</accession>
<name>A0A3N1D9S3_9ACTN</name>
<feature type="region of interest" description="Disordered" evidence="6">
    <location>
        <begin position="172"/>
        <end position="191"/>
    </location>
</feature>
<keyword evidence="5" id="KW-0012">Acyltransferase</keyword>
<dbReference type="PANTHER" id="PTHR37323">
    <property type="entry name" value="GCN5-RELATED N-ACETYLTRANSFERASE"/>
    <property type="match status" value="1"/>
</dbReference>